<name>A0ABD1XGC2_9LAMI</name>
<organism evidence="1 2">
    <name type="scientific">Forsythia ovata</name>
    <dbReference type="NCBI Taxonomy" id="205694"/>
    <lineage>
        <taxon>Eukaryota</taxon>
        <taxon>Viridiplantae</taxon>
        <taxon>Streptophyta</taxon>
        <taxon>Embryophyta</taxon>
        <taxon>Tracheophyta</taxon>
        <taxon>Spermatophyta</taxon>
        <taxon>Magnoliopsida</taxon>
        <taxon>eudicotyledons</taxon>
        <taxon>Gunneridae</taxon>
        <taxon>Pentapetalae</taxon>
        <taxon>asterids</taxon>
        <taxon>lamiids</taxon>
        <taxon>Lamiales</taxon>
        <taxon>Oleaceae</taxon>
        <taxon>Forsythieae</taxon>
        <taxon>Forsythia</taxon>
    </lineage>
</organism>
<evidence type="ECO:0000313" key="2">
    <source>
        <dbReference type="Proteomes" id="UP001604277"/>
    </source>
</evidence>
<sequence>MTKEINKRKIGQVGRDGHMVQTYIYTQEQDRLTTSSLTWLIPVVLPFLLLSAPGDGSNPSRFHKIVQETPADIIMEERTYSLLSNYCIIKSVSTSSVQIQNPNPINIIQVLCEILHNLHVRHGKGKS</sequence>
<dbReference type="AlphaFoldDB" id="A0ABD1XGC2"/>
<dbReference type="EMBL" id="JBFOLJ010000001">
    <property type="protein sequence ID" value="KAL2559943.1"/>
    <property type="molecule type" value="Genomic_DNA"/>
</dbReference>
<keyword evidence="2" id="KW-1185">Reference proteome</keyword>
<proteinExistence type="predicted"/>
<protein>
    <submittedName>
        <fullName evidence="1">Uncharacterized protein</fullName>
    </submittedName>
</protein>
<dbReference type="Proteomes" id="UP001604277">
    <property type="component" value="Unassembled WGS sequence"/>
</dbReference>
<comment type="caution">
    <text evidence="1">The sequence shown here is derived from an EMBL/GenBank/DDBJ whole genome shotgun (WGS) entry which is preliminary data.</text>
</comment>
<evidence type="ECO:0000313" key="1">
    <source>
        <dbReference type="EMBL" id="KAL2559943.1"/>
    </source>
</evidence>
<reference evidence="2" key="1">
    <citation type="submission" date="2024-07" db="EMBL/GenBank/DDBJ databases">
        <title>Two chromosome-level genome assemblies of Korean endemic species Abeliophyllum distichum and Forsythia ovata (Oleaceae).</title>
        <authorList>
            <person name="Jang H."/>
        </authorList>
    </citation>
    <scope>NUCLEOTIDE SEQUENCE [LARGE SCALE GENOMIC DNA]</scope>
</reference>
<accession>A0ABD1XGC2</accession>
<gene>
    <name evidence="1" type="ORF">Fot_04682</name>
</gene>